<sequence length="32" mass="3769">YRQVRPPTLKQYLYRRAVKEMMASIKGKVGVT</sequence>
<dbReference type="EMBL" id="BARU01049940">
    <property type="protein sequence ID" value="GAH97471.1"/>
    <property type="molecule type" value="Genomic_DNA"/>
</dbReference>
<gene>
    <name evidence="1" type="ORF">S03H2_73135</name>
</gene>
<reference evidence="1" key="1">
    <citation type="journal article" date="2014" name="Front. Microbiol.">
        <title>High frequency of phylogenetically diverse reductive dehalogenase-homologous genes in deep subseafloor sedimentary metagenomes.</title>
        <authorList>
            <person name="Kawai M."/>
            <person name="Futagami T."/>
            <person name="Toyoda A."/>
            <person name="Takaki Y."/>
            <person name="Nishi S."/>
            <person name="Hori S."/>
            <person name="Arai W."/>
            <person name="Tsubouchi T."/>
            <person name="Morono Y."/>
            <person name="Uchiyama I."/>
            <person name="Ito T."/>
            <person name="Fujiyama A."/>
            <person name="Inagaki F."/>
            <person name="Takami H."/>
        </authorList>
    </citation>
    <scope>NUCLEOTIDE SEQUENCE</scope>
    <source>
        <strain evidence="1">Expedition CK06-06</strain>
    </source>
</reference>
<comment type="caution">
    <text evidence="1">The sequence shown here is derived from an EMBL/GenBank/DDBJ whole genome shotgun (WGS) entry which is preliminary data.</text>
</comment>
<feature type="non-terminal residue" evidence="1">
    <location>
        <position position="1"/>
    </location>
</feature>
<evidence type="ECO:0000313" key="1">
    <source>
        <dbReference type="EMBL" id="GAH97471.1"/>
    </source>
</evidence>
<organism evidence="1">
    <name type="scientific">marine sediment metagenome</name>
    <dbReference type="NCBI Taxonomy" id="412755"/>
    <lineage>
        <taxon>unclassified sequences</taxon>
        <taxon>metagenomes</taxon>
        <taxon>ecological metagenomes</taxon>
    </lineage>
</organism>
<name>X1JRY1_9ZZZZ</name>
<accession>X1JRY1</accession>
<protein>
    <submittedName>
        <fullName evidence="1">Uncharacterized protein</fullName>
    </submittedName>
</protein>
<proteinExistence type="predicted"/>
<feature type="non-terminal residue" evidence="1">
    <location>
        <position position="32"/>
    </location>
</feature>
<dbReference type="AlphaFoldDB" id="X1JRY1"/>